<comment type="similarity">
    <text evidence="2 12 14">Belongs to the FKBP-type PPIase family. Tig subfamily.</text>
</comment>
<dbReference type="InterPro" id="IPR008881">
    <property type="entry name" value="Trigger_fac_ribosome-bd_bac"/>
</dbReference>
<evidence type="ECO:0000313" key="18">
    <source>
        <dbReference type="Proteomes" id="UP001210339"/>
    </source>
</evidence>
<dbReference type="SUPFAM" id="SSF54534">
    <property type="entry name" value="FKBP-like"/>
    <property type="match status" value="1"/>
</dbReference>
<dbReference type="EMBL" id="CP115667">
    <property type="protein sequence ID" value="WBW50161.1"/>
    <property type="molecule type" value="Genomic_DNA"/>
</dbReference>
<dbReference type="InterPro" id="IPR036611">
    <property type="entry name" value="Trigger_fac_ribosome-bd_sf"/>
</dbReference>
<dbReference type="GO" id="GO:0003755">
    <property type="term" value="F:peptidyl-prolyl cis-trans isomerase activity"/>
    <property type="evidence" value="ECO:0007669"/>
    <property type="project" value="UniProtKB-EC"/>
</dbReference>
<dbReference type="EC" id="5.2.1.8" evidence="3 12"/>
<evidence type="ECO:0000259" key="16">
    <source>
        <dbReference type="PROSITE" id="PS50059"/>
    </source>
</evidence>
<evidence type="ECO:0000256" key="1">
    <source>
        <dbReference type="ARBA" id="ARBA00000971"/>
    </source>
</evidence>
<protein>
    <recommendedName>
        <fullName evidence="4 12">Trigger factor</fullName>
        <shortName evidence="12">TF</shortName>
        <ecNumber evidence="3 12">5.2.1.8</ecNumber>
    </recommendedName>
    <alternativeName>
        <fullName evidence="11 12">PPIase</fullName>
    </alternativeName>
</protein>
<evidence type="ECO:0000256" key="10">
    <source>
        <dbReference type="ARBA" id="ARBA00024849"/>
    </source>
</evidence>
<evidence type="ECO:0000256" key="13">
    <source>
        <dbReference type="PROSITE-ProRule" id="PRU00277"/>
    </source>
</evidence>
<evidence type="ECO:0000256" key="4">
    <source>
        <dbReference type="ARBA" id="ARBA00016902"/>
    </source>
</evidence>
<keyword evidence="12" id="KW-0963">Cytoplasm</keyword>
<feature type="domain" description="PPIase FKBP-type" evidence="16">
    <location>
        <begin position="164"/>
        <end position="246"/>
    </location>
</feature>
<keyword evidence="7 12" id="KW-0143">Chaperone</keyword>
<name>A0ABY7QUX2_9FIRM</name>
<dbReference type="Gene3D" id="1.10.3120.10">
    <property type="entry name" value="Trigger factor, C-terminal domain"/>
    <property type="match status" value="1"/>
</dbReference>
<dbReference type="RefSeq" id="WP_271191692.1">
    <property type="nucleotide sequence ID" value="NZ_CP115667.1"/>
</dbReference>
<evidence type="ECO:0000256" key="15">
    <source>
        <dbReference type="SAM" id="MobiDB-lite"/>
    </source>
</evidence>
<dbReference type="Pfam" id="PF05697">
    <property type="entry name" value="Trigger_N"/>
    <property type="match status" value="1"/>
</dbReference>
<comment type="subcellular location">
    <subcellularLocation>
        <location evidence="12">Cytoplasm</location>
    </subcellularLocation>
    <text evidence="12">About half TF is bound to the ribosome near the polypeptide exit tunnel while the other half is free in the cytoplasm.</text>
</comment>
<dbReference type="PROSITE" id="PS50059">
    <property type="entry name" value="FKBP_PPIASE"/>
    <property type="match status" value="1"/>
</dbReference>
<reference evidence="17 18" key="1">
    <citation type="submission" date="2023-01" db="EMBL/GenBank/DDBJ databases">
        <authorList>
            <person name="Lee S.H."/>
            <person name="Jung H.S."/>
            <person name="Yun J.U."/>
        </authorList>
    </citation>
    <scope>NUCLEOTIDE SEQUENCE [LARGE SCALE GENOMIC DNA]</scope>
    <source>
        <strain evidence="17 18">CBA3646</strain>
    </source>
</reference>
<dbReference type="InterPro" id="IPR037041">
    <property type="entry name" value="Trigger_fac_C_sf"/>
</dbReference>
<proteinExistence type="inferred from homology"/>
<dbReference type="SUPFAM" id="SSF102735">
    <property type="entry name" value="Trigger factor ribosome-binding domain"/>
    <property type="match status" value="1"/>
</dbReference>
<evidence type="ECO:0000256" key="11">
    <source>
        <dbReference type="ARBA" id="ARBA00029986"/>
    </source>
</evidence>
<dbReference type="PANTHER" id="PTHR30560:SF3">
    <property type="entry name" value="TRIGGER FACTOR-LIKE PROTEIN TIG, CHLOROPLASTIC"/>
    <property type="match status" value="1"/>
</dbReference>
<accession>A0ABY7QUX2</accession>
<dbReference type="Proteomes" id="UP001210339">
    <property type="component" value="Chromosome"/>
</dbReference>
<dbReference type="NCBIfam" id="TIGR00115">
    <property type="entry name" value="tig"/>
    <property type="match status" value="1"/>
</dbReference>
<evidence type="ECO:0000256" key="3">
    <source>
        <dbReference type="ARBA" id="ARBA00013194"/>
    </source>
</evidence>
<dbReference type="InterPro" id="IPR001179">
    <property type="entry name" value="PPIase_FKBP_dom"/>
</dbReference>
<keyword evidence="8 12" id="KW-0413">Isomerase</keyword>
<evidence type="ECO:0000256" key="12">
    <source>
        <dbReference type="HAMAP-Rule" id="MF_00303"/>
    </source>
</evidence>
<keyword evidence="18" id="KW-1185">Reference proteome</keyword>
<dbReference type="PIRSF" id="PIRSF003095">
    <property type="entry name" value="Trigger_factor"/>
    <property type="match status" value="1"/>
</dbReference>
<gene>
    <name evidence="12 17" type="primary">tig</name>
    <name evidence="17" type="ORF">O6R05_00960</name>
</gene>
<dbReference type="InterPro" id="IPR027304">
    <property type="entry name" value="Trigger_fact/SurA_dom_sf"/>
</dbReference>
<dbReference type="SUPFAM" id="SSF109998">
    <property type="entry name" value="Triger factor/SurA peptide-binding domain-like"/>
    <property type="match status" value="1"/>
</dbReference>
<evidence type="ECO:0000256" key="7">
    <source>
        <dbReference type="ARBA" id="ARBA00023186"/>
    </source>
</evidence>
<keyword evidence="6 12" id="KW-0697">Rotamase</keyword>
<evidence type="ECO:0000256" key="6">
    <source>
        <dbReference type="ARBA" id="ARBA00023110"/>
    </source>
</evidence>
<keyword evidence="5 12" id="KW-0132">Cell division</keyword>
<organism evidence="17 18">
    <name type="scientific">Peptoniphilus equinus</name>
    <dbReference type="NCBI Taxonomy" id="3016343"/>
    <lineage>
        <taxon>Bacteria</taxon>
        <taxon>Bacillati</taxon>
        <taxon>Bacillota</taxon>
        <taxon>Tissierellia</taxon>
        <taxon>Tissierellales</taxon>
        <taxon>Peptoniphilaceae</taxon>
        <taxon>Peptoniphilus</taxon>
    </lineage>
</organism>
<dbReference type="Pfam" id="PF05698">
    <property type="entry name" value="Trigger_C"/>
    <property type="match status" value="1"/>
</dbReference>
<evidence type="ECO:0000256" key="14">
    <source>
        <dbReference type="RuleBase" id="RU003914"/>
    </source>
</evidence>
<dbReference type="Gene3D" id="3.10.50.40">
    <property type="match status" value="1"/>
</dbReference>
<feature type="region of interest" description="Disordered" evidence="15">
    <location>
        <begin position="433"/>
        <end position="453"/>
    </location>
</feature>
<dbReference type="Gene3D" id="3.30.70.1050">
    <property type="entry name" value="Trigger factor ribosome-binding domain"/>
    <property type="match status" value="1"/>
</dbReference>
<dbReference type="HAMAP" id="MF_00303">
    <property type="entry name" value="Trigger_factor_Tig"/>
    <property type="match status" value="1"/>
</dbReference>
<evidence type="ECO:0000256" key="9">
    <source>
        <dbReference type="ARBA" id="ARBA00023306"/>
    </source>
</evidence>
<evidence type="ECO:0000256" key="2">
    <source>
        <dbReference type="ARBA" id="ARBA00005464"/>
    </source>
</evidence>
<dbReference type="InterPro" id="IPR046357">
    <property type="entry name" value="PPIase_dom_sf"/>
</dbReference>
<dbReference type="PANTHER" id="PTHR30560">
    <property type="entry name" value="TRIGGER FACTOR CHAPERONE AND PEPTIDYL-PROLYL CIS/TRANS ISOMERASE"/>
    <property type="match status" value="1"/>
</dbReference>
<sequence length="453" mass="51755">MTDKNEFQRDNNTVTFTLTLKAEDLKKAEDEVYKKNRKYFQVPGFRKGKVPRKIIETVYGKEVFLEDAINNLLPEKYEERVEELGLEVVDQPHIDIEDAHSGEDVPVEVKVDVKPEAKIENYKGMEVEDVKYEVTDEFLDSELDRERSMNARVINVDDRPAKDGDKVNIDFEGKVDGVAFDGGKGENQDLTLGSGTFIDGFEAQIVGKEIGDEFDVNVTFPEDYFQEELKGKDAVFSVKLNAITVEEKPELDDEFIKDISDFDTVEDYKNDLREKKSAEFNERAMAEKKEAIMKKLADLVEVDVPEGMVNSQINQQMQNFDQSLRQQGMGLDEYLKMIGIDAKDFAENLRGDALLKVKSFLALEKIGELEGLAPTDEDVDKEIESIADKYFADDAEQKQKMMDFMKESNRDNIKAELQNKTVVDFLYDNATFVEPKETDTEENEEQTDDASDN</sequence>
<dbReference type="InterPro" id="IPR008880">
    <property type="entry name" value="Trigger_fac_C"/>
</dbReference>
<comment type="domain">
    <text evidence="12">Consists of 3 domains; the N-terminus binds the ribosome, the middle domain has PPIase activity, while the C-terminus has intrinsic chaperone activity on its own.</text>
</comment>
<feature type="compositionally biased region" description="Acidic residues" evidence="15">
    <location>
        <begin position="439"/>
        <end position="453"/>
    </location>
</feature>
<evidence type="ECO:0000313" key="17">
    <source>
        <dbReference type="EMBL" id="WBW50161.1"/>
    </source>
</evidence>
<keyword evidence="9 12" id="KW-0131">Cell cycle</keyword>
<comment type="catalytic activity">
    <reaction evidence="1 12 13">
        <text>[protein]-peptidylproline (omega=180) = [protein]-peptidylproline (omega=0)</text>
        <dbReference type="Rhea" id="RHEA:16237"/>
        <dbReference type="Rhea" id="RHEA-COMP:10747"/>
        <dbReference type="Rhea" id="RHEA-COMP:10748"/>
        <dbReference type="ChEBI" id="CHEBI:83833"/>
        <dbReference type="ChEBI" id="CHEBI:83834"/>
        <dbReference type="EC" id="5.2.1.8"/>
    </reaction>
</comment>
<dbReference type="Pfam" id="PF00254">
    <property type="entry name" value="FKBP_C"/>
    <property type="match status" value="1"/>
</dbReference>
<comment type="function">
    <text evidence="10 12">Involved in protein export. Acts as a chaperone by maintaining the newly synthesized protein in an open conformation. Functions as a peptidyl-prolyl cis-trans isomerase.</text>
</comment>
<evidence type="ECO:0000256" key="8">
    <source>
        <dbReference type="ARBA" id="ARBA00023235"/>
    </source>
</evidence>
<dbReference type="InterPro" id="IPR005215">
    <property type="entry name" value="Trig_fac"/>
</dbReference>
<evidence type="ECO:0000256" key="5">
    <source>
        <dbReference type="ARBA" id="ARBA00022618"/>
    </source>
</evidence>